<evidence type="ECO:0000256" key="7">
    <source>
        <dbReference type="ARBA" id="ARBA00023136"/>
    </source>
</evidence>
<feature type="transmembrane region" description="Helical" evidence="10">
    <location>
        <begin position="6"/>
        <end position="28"/>
    </location>
</feature>
<keyword evidence="3" id="KW-1003">Cell membrane</keyword>
<keyword evidence="9" id="KW-0511">Multifunctional enzyme</keyword>
<keyword evidence="5 9" id="KW-0812">Transmembrane</keyword>
<feature type="transmembrane region" description="Helical" evidence="10">
    <location>
        <begin position="126"/>
        <end position="145"/>
    </location>
</feature>
<proteinExistence type="inferred from homology"/>
<name>A0ABX0VJ78_9ENTR</name>
<evidence type="ECO:0000256" key="6">
    <source>
        <dbReference type="ARBA" id="ARBA00022989"/>
    </source>
</evidence>
<feature type="domain" description="Prepilin type IV endopeptidase peptidase" evidence="11">
    <location>
        <begin position="131"/>
        <end position="237"/>
    </location>
</feature>
<feature type="domain" description="Prepilin peptidase A24 N-terminal" evidence="12">
    <location>
        <begin position="12"/>
        <end position="118"/>
    </location>
</feature>
<dbReference type="InterPro" id="IPR014032">
    <property type="entry name" value="Peptidase_A24A_bac"/>
</dbReference>
<evidence type="ECO:0000256" key="5">
    <source>
        <dbReference type="ARBA" id="ARBA00022692"/>
    </source>
</evidence>
<keyword evidence="4" id="KW-0997">Cell inner membrane</keyword>
<sequence length="274" mass="30460">MTVSLWLMGMFVAGLLAGSVLNCAIWRLPVMLRRRAQSESRELLGLPQQQDDWPVRFNLFLPRSCCPHCRRAIAFYHNIPLVSWLWLRGRCHHCRQAIGCRYPLVELAAALSSGWVALIWPPGEVALALALCAWLLIALIAIDIQHMWLPDVLTLPLLWLGLLVNLNGALVPLSDAVLGAVIGYLSLWLLYWGFKLATGREGLGYGDFKLLAALGAWCGWQRLPVILLYAAMLGIVAVALLRLTGRAGRDDPLPFGPCLALSGWWMLIMSSVTW</sequence>
<reference evidence="13 14" key="1">
    <citation type="journal article" date="2020" name="Microorganisms">
        <title>Polyphasic Characterisation of Cedecea colo sp. nov., a New Enteric Bacterium Isolated from the Koala Hindgut.</title>
        <authorList>
            <person name="Boath J.M."/>
            <person name="Dakhal S."/>
            <person name="Van T.T.H."/>
            <person name="Moore R.J."/>
            <person name="Dekiwadia C."/>
            <person name="Macreadie I.G."/>
        </authorList>
    </citation>
    <scope>NUCLEOTIDE SEQUENCE [LARGE SCALE GENOMIC DNA]</scope>
    <source>
        <strain evidence="13 14">ZA</strain>
    </source>
</reference>
<evidence type="ECO:0000259" key="11">
    <source>
        <dbReference type="Pfam" id="PF01478"/>
    </source>
</evidence>
<gene>
    <name evidence="13" type="ORF">E2L00_01880</name>
</gene>
<dbReference type="PANTHER" id="PTHR30487">
    <property type="entry name" value="TYPE 4 PREPILIN-LIKE PROTEINS LEADER PEPTIDE-PROCESSING ENZYME"/>
    <property type="match status" value="1"/>
</dbReference>
<dbReference type="InterPro" id="IPR000045">
    <property type="entry name" value="Prepilin_IV_endopep_pep"/>
</dbReference>
<dbReference type="PRINTS" id="PR00864">
    <property type="entry name" value="PREPILNPTASE"/>
</dbReference>
<evidence type="ECO:0000256" key="10">
    <source>
        <dbReference type="SAM" id="Phobius"/>
    </source>
</evidence>
<dbReference type="EMBL" id="SOYS01000001">
    <property type="protein sequence ID" value="NIY46301.1"/>
    <property type="molecule type" value="Genomic_DNA"/>
</dbReference>
<dbReference type="EC" id="2.1.1.-" evidence="9"/>
<evidence type="ECO:0000256" key="8">
    <source>
        <dbReference type="RuleBase" id="RU003793"/>
    </source>
</evidence>
<keyword evidence="6 10" id="KW-1133">Transmembrane helix</keyword>
<feature type="transmembrane region" description="Helical" evidence="10">
    <location>
        <begin position="176"/>
        <end position="194"/>
    </location>
</feature>
<feature type="transmembrane region" description="Helical" evidence="10">
    <location>
        <begin position="226"/>
        <end position="243"/>
    </location>
</feature>
<keyword evidence="9" id="KW-0808">Transferase</keyword>
<keyword evidence="14" id="KW-1185">Reference proteome</keyword>
<dbReference type="InterPro" id="IPR010627">
    <property type="entry name" value="Prepilin_pept_A24_N"/>
</dbReference>
<feature type="transmembrane region" description="Helical" evidence="10">
    <location>
        <begin position="152"/>
        <end position="170"/>
    </location>
</feature>
<comment type="subcellular location">
    <subcellularLocation>
        <location evidence="1">Cell inner membrane</location>
        <topology evidence="1">Multi-pass membrane protein</topology>
    </subcellularLocation>
    <subcellularLocation>
        <location evidence="9">Cell membrane</location>
        <topology evidence="9">Multi-pass membrane protein</topology>
    </subcellularLocation>
</comment>
<comment type="caution">
    <text evidence="13">The sequence shown here is derived from an EMBL/GenBank/DDBJ whole genome shotgun (WGS) entry which is preliminary data.</text>
</comment>
<dbReference type="PANTHER" id="PTHR30487:SF0">
    <property type="entry name" value="PREPILIN LEADER PEPTIDASE_N-METHYLTRANSFERASE-RELATED"/>
    <property type="match status" value="1"/>
</dbReference>
<evidence type="ECO:0000313" key="13">
    <source>
        <dbReference type="EMBL" id="NIY46301.1"/>
    </source>
</evidence>
<comment type="similarity">
    <text evidence="2 8">Belongs to the peptidase A24 family.</text>
</comment>
<keyword evidence="9" id="KW-0489">Methyltransferase</keyword>
<dbReference type="InterPro" id="IPR050882">
    <property type="entry name" value="Prepilin_peptidase/N-MTase"/>
</dbReference>
<dbReference type="Proteomes" id="UP000697927">
    <property type="component" value="Unassembled WGS sequence"/>
</dbReference>
<evidence type="ECO:0000256" key="1">
    <source>
        <dbReference type="ARBA" id="ARBA00004429"/>
    </source>
</evidence>
<protein>
    <recommendedName>
        <fullName evidence="9">Prepilin leader peptidase/N-methyltransferase</fullName>
        <ecNumber evidence="9">2.1.1.-</ecNumber>
        <ecNumber evidence="9">3.4.23.43</ecNumber>
    </recommendedName>
</protein>
<dbReference type="Pfam" id="PF06750">
    <property type="entry name" value="A24_N_bact"/>
    <property type="match status" value="1"/>
</dbReference>
<evidence type="ECO:0000256" key="3">
    <source>
        <dbReference type="ARBA" id="ARBA00022475"/>
    </source>
</evidence>
<feature type="transmembrane region" description="Helical" evidence="10">
    <location>
        <begin position="102"/>
        <end position="120"/>
    </location>
</feature>
<comment type="function">
    <text evidence="9">Plays an essential role in type IV pili and type II pseudopili formation by proteolytically removing the leader sequence from substrate proteins and subsequently monomethylating the alpha-amino group of the newly exposed N-terminal phenylalanine.</text>
</comment>
<evidence type="ECO:0000313" key="14">
    <source>
        <dbReference type="Proteomes" id="UP000697927"/>
    </source>
</evidence>
<keyword evidence="7 10" id="KW-0472">Membrane</keyword>
<dbReference type="EC" id="3.4.23.43" evidence="9"/>
<evidence type="ECO:0000256" key="4">
    <source>
        <dbReference type="ARBA" id="ARBA00022519"/>
    </source>
</evidence>
<organism evidence="13 14">
    <name type="scientific">Cedecea colo</name>
    <dbReference type="NCBI Taxonomy" id="2552946"/>
    <lineage>
        <taxon>Bacteria</taxon>
        <taxon>Pseudomonadati</taxon>
        <taxon>Pseudomonadota</taxon>
        <taxon>Gammaproteobacteria</taxon>
        <taxon>Enterobacterales</taxon>
        <taxon>Enterobacteriaceae</taxon>
        <taxon>Cedecea</taxon>
    </lineage>
</organism>
<dbReference type="Gene3D" id="1.20.120.1220">
    <property type="match status" value="1"/>
</dbReference>
<dbReference type="Pfam" id="PF01478">
    <property type="entry name" value="Peptidase_A24"/>
    <property type="match status" value="1"/>
</dbReference>
<keyword evidence="9" id="KW-0378">Hydrolase</keyword>
<keyword evidence="9" id="KW-0645">Protease</keyword>
<evidence type="ECO:0000256" key="2">
    <source>
        <dbReference type="ARBA" id="ARBA00005801"/>
    </source>
</evidence>
<accession>A0ABX0VJ78</accession>
<evidence type="ECO:0000259" key="12">
    <source>
        <dbReference type="Pfam" id="PF06750"/>
    </source>
</evidence>
<comment type="catalytic activity">
    <reaction evidence="9">
        <text>Typically cleaves a -Gly-|-Phe- bond to release an N-terminal, basic peptide of 5-8 residues from type IV prepilin, and then N-methylates the new N-terminal amino group, the methyl donor being S-adenosyl-L-methionine.</text>
        <dbReference type="EC" id="3.4.23.43"/>
    </reaction>
</comment>
<dbReference type="RefSeq" id="WP_167606189.1">
    <property type="nucleotide sequence ID" value="NZ_SOYS01000001.1"/>
</dbReference>
<evidence type="ECO:0000256" key="9">
    <source>
        <dbReference type="RuleBase" id="RU003794"/>
    </source>
</evidence>